<protein>
    <recommendedName>
        <fullName evidence="8">AAA+ ATPase domain-containing protein</fullName>
    </recommendedName>
</protein>
<dbReference type="InterPro" id="IPR007831">
    <property type="entry name" value="T2SS_GspE_N"/>
</dbReference>
<dbReference type="InterPro" id="IPR027417">
    <property type="entry name" value="P-loop_NTPase"/>
</dbReference>
<dbReference type="GO" id="GO:0016887">
    <property type="term" value="F:ATP hydrolysis activity"/>
    <property type="evidence" value="ECO:0007669"/>
    <property type="project" value="TreeGrafter"/>
</dbReference>
<keyword evidence="3" id="KW-0067">ATP-binding</keyword>
<dbReference type="Gene3D" id="3.30.450.90">
    <property type="match status" value="1"/>
</dbReference>
<dbReference type="Pfam" id="PF00437">
    <property type="entry name" value="T2SSE"/>
    <property type="match status" value="1"/>
</dbReference>
<dbReference type="GO" id="GO:0005886">
    <property type="term" value="C:plasma membrane"/>
    <property type="evidence" value="ECO:0007669"/>
    <property type="project" value="TreeGrafter"/>
</dbReference>
<dbReference type="AlphaFoldDB" id="A0A1G2HXY0"/>
<dbReference type="CDD" id="cd01129">
    <property type="entry name" value="PulE-GspE-like"/>
    <property type="match status" value="1"/>
</dbReference>
<dbReference type="Pfam" id="PF05157">
    <property type="entry name" value="MshEN"/>
    <property type="match status" value="1"/>
</dbReference>
<dbReference type="PANTHER" id="PTHR30258">
    <property type="entry name" value="TYPE II SECRETION SYSTEM PROTEIN GSPE-RELATED"/>
    <property type="match status" value="1"/>
</dbReference>
<comment type="caution">
    <text evidence="6">The sequence shown here is derived from an EMBL/GenBank/DDBJ whole genome shotgun (WGS) entry which is preliminary data.</text>
</comment>
<evidence type="ECO:0000259" key="5">
    <source>
        <dbReference type="Pfam" id="PF05157"/>
    </source>
</evidence>
<dbReference type="SUPFAM" id="SSF52540">
    <property type="entry name" value="P-loop containing nucleoside triphosphate hydrolases"/>
    <property type="match status" value="1"/>
</dbReference>
<evidence type="ECO:0000256" key="3">
    <source>
        <dbReference type="ARBA" id="ARBA00022840"/>
    </source>
</evidence>
<name>A0A1G2HXY0_9BACT</name>
<accession>A0A1G2HXY0</accession>
<evidence type="ECO:0000256" key="2">
    <source>
        <dbReference type="ARBA" id="ARBA00022741"/>
    </source>
</evidence>
<dbReference type="GO" id="GO:0005524">
    <property type="term" value="F:ATP binding"/>
    <property type="evidence" value="ECO:0007669"/>
    <property type="project" value="UniProtKB-KW"/>
</dbReference>
<evidence type="ECO:0000256" key="1">
    <source>
        <dbReference type="ARBA" id="ARBA00006611"/>
    </source>
</evidence>
<feature type="domain" description="Type II secretion system protein GspE N-terminal" evidence="5">
    <location>
        <begin position="60"/>
        <end position="145"/>
    </location>
</feature>
<sequence length="584" mass="64682">MNIEPERLKKFLVDANLIKEKDFDAAQKEGVKIRAAVSDMLVKRGLIEREKLTKFEAYLLGVPFVNIEKEIIPHEVLQIIPEQIARAHSVVAFRKRENNLEVAMLDPEDLATIDFIKKTDPFLKILPRLTTPEGIKNALRQYQETLDVEFGGIMPAGASGAINHKPGEEVLVDKRDLIKASQELPIVKIVDTLMKHAILQNASDVHIEPMEKEVVARFRIDGILHDMMALPVSSALGIVARIKVLSNLKLDEHRLPQDGRFKIETDDYKYSVRVSVLPVFNGEKIVMRLLAEGTKAQTLEGLGFSGKALEIIKQNLVRPTGMILITGPTGSGKTTTLYSMMDILNTPKVNISTVEDPIEYRMPRINQTQTNAAIGLTFAAGLRALVRQDPNIIMVGEIRDSETASLAINAALTGHLVLSTIHTTEAAGAIPRLIDMQVEPFLIASTVNVIIAQRLVRKFSANKEKYRLKKAEVDELAAHCNMARVLEILRAEKILKAKGTLLDLDFYRPDISQGSGTGYKGRMGIYEVLPVTQAIKELIVKKASTKDITDVAVAGGMRTMFEDGLIKAAQGLTSIEEVLRVIIE</sequence>
<feature type="domain" description="Bacterial type II secretion system protein E" evidence="4">
    <location>
        <begin position="181"/>
        <end position="580"/>
    </location>
</feature>
<evidence type="ECO:0008006" key="8">
    <source>
        <dbReference type="Google" id="ProtNLM"/>
    </source>
</evidence>
<dbReference type="Gene3D" id="3.40.50.300">
    <property type="entry name" value="P-loop containing nucleotide triphosphate hydrolases"/>
    <property type="match status" value="1"/>
</dbReference>
<evidence type="ECO:0000259" key="4">
    <source>
        <dbReference type="Pfam" id="PF00437"/>
    </source>
</evidence>
<dbReference type="SUPFAM" id="SSF160246">
    <property type="entry name" value="EspE N-terminal domain-like"/>
    <property type="match status" value="1"/>
</dbReference>
<dbReference type="InterPro" id="IPR001482">
    <property type="entry name" value="T2SS/T4SS_dom"/>
</dbReference>
<proteinExistence type="inferred from homology"/>
<evidence type="ECO:0000313" key="6">
    <source>
        <dbReference type="EMBL" id="OGZ66678.1"/>
    </source>
</evidence>
<comment type="similarity">
    <text evidence="1">Belongs to the GSP E family.</text>
</comment>
<dbReference type="Gene3D" id="3.30.300.160">
    <property type="entry name" value="Type II secretion system, protein E, N-terminal domain"/>
    <property type="match status" value="1"/>
</dbReference>
<dbReference type="Proteomes" id="UP000178774">
    <property type="component" value="Unassembled WGS sequence"/>
</dbReference>
<keyword evidence="2" id="KW-0547">Nucleotide-binding</keyword>
<gene>
    <name evidence="6" type="ORF">A2822_00580</name>
</gene>
<organism evidence="6 7">
    <name type="scientific">Candidatus Staskawiczbacteria bacterium RIFCSPHIGHO2_01_FULL_41_41</name>
    <dbReference type="NCBI Taxonomy" id="1802203"/>
    <lineage>
        <taxon>Bacteria</taxon>
        <taxon>Candidatus Staskawicziibacteriota</taxon>
    </lineage>
</organism>
<dbReference type="EMBL" id="MHOP01000002">
    <property type="protein sequence ID" value="OGZ66678.1"/>
    <property type="molecule type" value="Genomic_DNA"/>
</dbReference>
<evidence type="ECO:0000313" key="7">
    <source>
        <dbReference type="Proteomes" id="UP000178774"/>
    </source>
</evidence>
<reference evidence="6 7" key="1">
    <citation type="journal article" date="2016" name="Nat. Commun.">
        <title>Thousands of microbial genomes shed light on interconnected biogeochemical processes in an aquifer system.</title>
        <authorList>
            <person name="Anantharaman K."/>
            <person name="Brown C.T."/>
            <person name="Hug L.A."/>
            <person name="Sharon I."/>
            <person name="Castelle C.J."/>
            <person name="Probst A.J."/>
            <person name="Thomas B.C."/>
            <person name="Singh A."/>
            <person name="Wilkins M.J."/>
            <person name="Karaoz U."/>
            <person name="Brodie E.L."/>
            <person name="Williams K.H."/>
            <person name="Hubbard S.S."/>
            <person name="Banfield J.F."/>
        </authorList>
    </citation>
    <scope>NUCLEOTIDE SEQUENCE [LARGE SCALE GENOMIC DNA]</scope>
</reference>
<dbReference type="InterPro" id="IPR037257">
    <property type="entry name" value="T2SS_E_N_sf"/>
</dbReference>
<dbReference type="PANTHER" id="PTHR30258:SF1">
    <property type="entry name" value="PROTEIN TRANSPORT PROTEIN HOFB HOMOLOG"/>
    <property type="match status" value="1"/>
</dbReference>